<feature type="non-terminal residue" evidence="2">
    <location>
        <position position="411"/>
    </location>
</feature>
<keyword evidence="1" id="KW-0812">Transmembrane</keyword>
<evidence type="ECO:0000313" key="3">
    <source>
        <dbReference type="Proteomes" id="UP001233999"/>
    </source>
</evidence>
<reference evidence="2" key="2">
    <citation type="submission" date="2023-05" db="EMBL/GenBank/DDBJ databases">
        <authorList>
            <person name="Fouks B."/>
        </authorList>
    </citation>
    <scope>NUCLEOTIDE SEQUENCE</scope>
    <source>
        <strain evidence="2">Stay&amp;Tobe</strain>
        <tissue evidence="2">Testes</tissue>
    </source>
</reference>
<sequence length="411" mass="45670">MDNFGFQQDVDEAVFSMGENSNSSDNTNINTSGSPHLLTNQNYSFASNHKTKLSTSCSFNIPKNKTLNKYRRFSESFSSACRPPQRAINNPSAKASEKIKCDITVDNKSMCDTNYSAQIKNDSMNFQRRSSDDSGYIGITSTPKKRQLPLDEFQKNKLNICSSQINFHDSMLSSVQDIVSVPSLSLNNSLFNSKPSISLQHSSSLNKSNIITDTSIDILKTFSTPGKQLKSKNMFANSTPNDEYFNKMNSCIENTSSLGNHHKYMNDDSVLNSLSKMINSQNNVNKVLNRSTTLPAVSTKNHDFFLNQTSAIQTVSGTVPMFHPGYPQASPRPCAENRQNMRRSSKILRDSCQMSGDKAATLKRRSILRGWKLQFIPSDHSKRRAVALCCILLLACALVLAASGLIVYITT</sequence>
<proteinExistence type="predicted"/>
<reference evidence="2" key="1">
    <citation type="journal article" date="2023" name="IScience">
        <title>Live-bearing cockroach genome reveals convergent evolutionary mechanisms linked to viviparity in insects and beyond.</title>
        <authorList>
            <person name="Fouks B."/>
            <person name="Harrison M.C."/>
            <person name="Mikhailova A.A."/>
            <person name="Marchal E."/>
            <person name="English S."/>
            <person name="Carruthers M."/>
            <person name="Jennings E.C."/>
            <person name="Chiamaka E.L."/>
            <person name="Frigard R.A."/>
            <person name="Pippel M."/>
            <person name="Attardo G.M."/>
            <person name="Benoit J.B."/>
            <person name="Bornberg-Bauer E."/>
            <person name="Tobe S.S."/>
        </authorList>
    </citation>
    <scope>NUCLEOTIDE SEQUENCE</scope>
    <source>
        <strain evidence="2">Stay&amp;Tobe</strain>
    </source>
</reference>
<gene>
    <name evidence="2" type="ORF">L9F63_016211</name>
</gene>
<dbReference type="AlphaFoldDB" id="A0AAD8EHF9"/>
<name>A0AAD8EHF9_DIPPU</name>
<dbReference type="Proteomes" id="UP001233999">
    <property type="component" value="Unassembled WGS sequence"/>
</dbReference>
<evidence type="ECO:0000313" key="2">
    <source>
        <dbReference type="EMBL" id="KAJ9590695.1"/>
    </source>
</evidence>
<keyword evidence="3" id="KW-1185">Reference proteome</keyword>
<protein>
    <submittedName>
        <fullName evidence="2">Uncharacterized protein</fullName>
    </submittedName>
</protein>
<comment type="caution">
    <text evidence="2">The sequence shown here is derived from an EMBL/GenBank/DDBJ whole genome shotgun (WGS) entry which is preliminary data.</text>
</comment>
<dbReference type="EMBL" id="JASPKZ010004196">
    <property type="protein sequence ID" value="KAJ9590695.1"/>
    <property type="molecule type" value="Genomic_DNA"/>
</dbReference>
<keyword evidence="1" id="KW-1133">Transmembrane helix</keyword>
<accession>A0AAD8EHF9</accession>
<keyword evidence="1" id="KW-0472">Membrane</keyword>
<feature type="transmembrane region" description="Helical" evidence="1">
    <location>
        <begin position="385"/>
        <end position="409"/>
    </location>
</feature>
<organism evidence="2 3">
    <name type="scientific">Diploptera punctata</name>
    <name type="common">Pacific beetle cockroach</name>
    <dbReference type="NCBI Taxonomy" id="6984"/>
    <lineage>
        <taxon>Eukaryota</taxon>
        <taxon>Metazoa</taxon>
        <taxon>Ecdysozoa</taxon>
        <taxon>Arthropoda</taxon>
        <taxon>Hexapoda</taxon>
        <taxon>Insecta</taxon>
        <taxon>Pterygota</taxon>
        <taxon>Neoptera</taxon>
        <taxon>Polyneoptera</taxon>
        <taxon>Dictyoptera</taxon>
        <taxon>Blattodea</taxon>
        <taxon>Blaberoidea</taxon>
        <taxon>Blaberidae</taxon>
        <taxon>Diplopterinae</taxon>
        <taxon>Diploptera</taxon>
    </lineage>
</organism>
<evidence type="ECO:0000256" key="1">
    <source>
        <dbReference type="SAM" id="Phobius"/>
    </source>
</evidence>